<organism evidence="1">
    <name type="scientific">viral metagenome</name>
    <dbReference type="NCBI Taxonomy" id="1070528"/>
    <lineage>
        <taxon>unclassified sequences</taxon>
        <taxon>metagenomes</taxon>
        <taxon>organismal metagenomes</taxon>
    </lineage>
</organism>
<name>A0A6C0LKU0_9ZZZZ</name>
<dbReference type="AlphaFoldDB" id="A0A6C0LKU0"/>
<proteinExistence type="predicted"/>
<protein>
    <submittedName>
        <fullName evidence="1">Uncharacterized protein</fullName>
    </submittedName>
</protein>
<accession>A0A6C0LKU0</accession>
<evidence type="ECO:0000313" key="1">
    <source>
        <dbReference type="EMBL" id="QHU31173.1"/>
    </source>
</evidence>
<reference evidence="1" key="1">
    <citation type="journal article" date="2020" name="Nature">
        <title>Giant virus diversity and host interactions through global metagenomics.</title>
        <authorList>
            <person name="Schulz F."/>
            <person name="Roux S."/>
            <person name="Paez-Espino D."/>
            <person name="Jungbluth S."/>
            <person name="Walsh D.A."/>
            <person name="Denef V.J."/>
            <person name="McMahon K.D."/>
            <person name="Konstantinidis K.T."/>
            <person name="Eloe-Fadrosh E.A."/>
            <person name="Kyrpides N.C."/>
            <person name="Woyke T."/>
        </authorList>
    </citation>
    <scope>NUCLEOTIDE SEQUENCE</scope>
    <source>
        <strain evidence="1">GVMAG-M-3300027963-21</strain>
    </source>
</reference>
<dbReference type="EMBL" id="MN740525">
    <property type="protein sequence ID" value="QHU31173.1"/>
    <property type="molecule type" value="Genomic_DNA"/>
</dbReference>
<sequence length="405" mass="48248">MTLPSHSPLSQHPLPPLRIPDDIREGVIKEYNDNLATLSEQRKIVEDYNDYITSYEYHKSLNVESVCEEIEAYTKARGNYYELILFHLQEFLLSFNYKRYIYLRFYNNIKSDPYYTDATGEIGDARNLVATLRDSKLQEIFTNNYKTKETLAIFADVIYKRIKDNFVFYNYYRNGIKHPYIYKSTIYNYLLRDMIIDYTSVLDTYMCITPREYDDIFLNYSSICAGIGSKGDSDNGDSSDNYDDDLASYRDAVIRDIYSIDFETFVDLSFIIKYYAQHFSNDGTNTLMTFYCDTMKYLAIPELYKPFLNNIKNSKGIYNLYEKTKYSYSINMKEELRNLNKELCPSLSGLKFICKCNYVHNLWRMIFNNSNHYYYYYPEKKVITRITERILQSYKKLITKDREEV</sequence>